<gene>
    <name evidence="4" type="ordered locus">Oweho_3521</name>
</gene>
<evidence type="ECO:0000313" key="4">
    <source>
        <dbReference type="EMBL" id="AEV34469.1"/>
    </source>
</evidence>
<dbReference type="EMBL" id="CP003156">
    <property type="protein sequence ID" value="AEV34469.1"/>
    <property type="molecule type" value="Genomic_DNA"/>
</dbReference>
<feature type="domain" description="Glycosyl transferase family 1" evidence="2">
    <location>
        <begin position="198"/>
        <end position="346"/>
    </location>
</feature>
<dbReference type="Pfam" id="PF00534">
    <property type="entry name" value="Glycos_transf_1"/>
    <property type="match status" value="1"/>
</dbReference>
<dbReference type="eggNOG" id="COG0438">
    <property type="taxonomic scope" value="Bacteria"/>
</dbReference>
<name>G8R762_OWEHD</name>
<dbReference type="GO" id="GO:0016757">
    <property type="term" value="F:glycosyltransferase activity"/>
    <property type="evidence" value="ECO:0007669"/>
    <property type="project" value="InterPro"/>
</dbReference>
<dbReference type="CDD" id="cd03809">
    <property type="entry name" value="GT4_MtfB-like"/>
    <property type="match status" value="1"/>
</dbReference>
<dbReference type="KEGG" id="oho:Oweho_3521"/>
<keyword evidence="1 4" id="KW-0808">Transferase</keyword>
<dbReference type="PANTHER" id="PTHR46401:SF2">
    <property type="entry name" value="GLYCOSYLTRANSFERASE WBBK-RELATED"/>
    <property type="match status" value="1"/>
</dbReference>
<dbReference type="PANTHER" id="PTHR46401">
    <property type="entry name" value="GLYCOSYLTRANSFERASE WBBK-RELATED"/>
    <property type="match status" value="1"/>
</dbReference>
<evidence type="ECO:0000313" key="5">
    <source>
        <dbReference type="Proteomes" id="UP000005631"/>
    </source>
</evidence>
<protein>
    <submittedName>
        <fullName evidence="4">Glycosyltransferase</fullName>
    </submittedName>
</protein>
<dbReference type="STRING" id="926562.Oweho_3521"/>
<proteinExistence type="predicted"/>
<dbReference type="HOGENOM" id="CLU_009583_27_6_10"/>
<reference evidence="4 5" key="1">
    <citation type="journal article" date="2012" name="Stand. Genomic Sci.">
        <title>Genome sequence of the orange-pigmented seawater bacterium Owenweeksia hongkongensis type strain (UST20020801(T)).</title>
        <authorList>
            <person name="Riedel T."/>
            <person name="Held B."/>
            <person name="Nolan M."/>
            <person name="Lucas S."/>
            <person name="Lapidus A."/>
            <person name="Tice H."/>
            <person name="Del Rio T.G."/>
            <person name="Cheng J.F."/>
            <person name="Han C."/>
            <person name="Tapia R."/>
            <person name="Goodwin L.A."/>
            <person name="Pitluck S."/>
            <person name="Liolios K."/>
            <person name="Mavromatis K."/>
            <person name="Pagani I."/>
            <person name="Ivanova N."/>
            <person name="Mikhailova N."/>
            <person name="Pati A."/>
            <person name="Chen A."/>
            <person name="Palaniappan K."/>
            <person name="Rohde M."/>
            <person name="Tindall B.J."/>
            <person name="Detter J.C."/>
            <person name="Goker M."/>
            <person name="Woyke T."/>
            <person name="Bristow J."/>
            <person name="Eisen J.A."/>
            <person name="Markowitz V."/>
            <person name="Hugenholtz P."/>
            <person name="Klenk H.P."/>
            <person name="Kyrpides N.C."/>
        </authorList>
    </citation>
    <scope>NUCLEOTIDE SEQUENCE</scope>
    <source>
        <strain evidence="5">DSM 17368 / JCM 12287 / NRRL B-23963</strain>
    </source>
</reference>
<dbReference type="InterPro" id="IPR001296">
    <property type="entry name" value="Glyco_trans_1"/>
</dbReference>
<dbReference type="Proteomes" id="UP000005631">
    <property type="component" value="Chromosome"/>
</dbReference>
<dbReference type="SUPFAM" id="SSF53756">
    <property type="entry name" value="UDP-Glycosyltransferase/glycogen phosphorylase"/>
    <property type="match status" value="1"/>
</dbReference>
<dbReference type="AlphaFoldDB" id="G8R762"/>
<dbReference type="RefSeq" id="WP_014203816.1">
    <property type="nucleotide sequence ID" value="NC_016599.1"/>
</dbReference>
<dbReference type="InterPro" id="IPR028098">
    <property type="entry name" value="Glyco_trans_4-like_N"/>
</dbReference>
<feature type="domain" description="Glycosyltransferase subfamily 4-like N-terminal" evidence="3">
    <location>
        <begin position="23"/>
        <end position="176"/>
    </location>
</feature>
<evidence type="ECO:0000259" key="2">
    <source>
        <dbReference type="Pfam" id="PF00534"/>
    </source>
</evidence>
<organism evidence="4 5">
    <name type="scientific">Owenweeksia hongkongensis (strain DSM 17368 / CIP 108786 / JCM 12287 / NRRL B-23963 / UST20020801)</name>
    <dbReference type="NCBI Taxonomy" id="926562"/>
    <lineage>
        <taxon>Bacteria</taxon>
        <taxon>Pseudomonadati</taxon>
        <taxon>Bacteroidota</taxon>
        <taxon>Flavobacteriia</taxon>
        <taxon>Flavobacteriales</taxon>
        <taxon>Owenweeksiaceae</taxon>
        <taxon>Owenweeksia</taxon>
    </lineage>
</organism>
<dbReference type="Pfam" id="PF13439">
    <property type="entry name" value="Glyco_transf_4"/>
    <property type="match status" value="1"/>
</dbReference>
<sequence>MKIGFEAKRIFHNASGLGNFGRNLLRALSTHLPNNEYHLYNPKEASIPFAEFLPNVKETRPSIGGALYRNLWRQRFISDRAKKDGVEIFHGLSQELPMGLAKRGIKSVVSVHDAIFIRYPHLYKSIDRKIYTRKLRAACIRADKIVAISEQTKSDLVEFFHIPAKEIQVIYQGVNPIYWKEFLDEEPQDVRERYGFPEKFALFVGTLEVRKGVDKILEAQLQTGIPVVYVGRPTTFWENLKNSEKYKGIQHLIYTPEIRLDEDLAKVYRIAELFIYPSIFEGFGIPVLEALISKTPVITSNISSLPEAAGPGSKLVNPENQEEITAALREVWDNDALKNEMIKTGYTFAQDFKDEAIAKKWKLVYQSLIS</sequence>
<evidence type="ECO:0000256" key="1">
    <source>
        <dbReference type="ARBA" id="ARBA00022679"/>
    </source>
</evidence>
<keyword evidence="5" id="KW-1185">Reference proteome</keyword>
<evidence type="ECO:0000259" key="3">
    <source>
        <dbReference type="Pfam" id="PF13439"/>
    </source>
</evidence>
<dbReference type="Gene3D" id="3.40.50.2000">
    <property type="entry name" value="Glycogen Phosphorylase B"/>
    <property type="match status" value="2"/>
</dbReference>
<dbReference type="OrthoDB" id="9801609at2"/>
<accession>G8R762</accession>
<dbReference type="PATRIC" id="fig|926562.3.peg.3541"/>